<dbReference type="InterPro" id="IPR023238">
    <property type="entry name" value="FAM175"/>
</dbReference>
<dbReference type="PANTHER" id="PTHR31728">
    <property type="entry name" value="ABRAXAS FAMILY MEMBER"/>
    <property type="match status" value="1"/>
</dbReference>
<dbReference type="AlphaFoldDB" id="E9H423"/>
<evidence type="ECO:0000313" key="2">
    <source>
        <dbReference type="EMBL" id="EFX73441.1"/>
    </source>
</evidence>
<dbReference type="STRING" id="6669.E9H423"/>
<dbReference type="GO" id="GO:0031593">
    <property type="term" value="F:polyubiquitin modification-dependent protein binding"/>
    <property type="evidence" value="ECO:0000318"/>
    <property type="project" value="GO_Central"/>
</dbReference>
<dbReference type="OrthoDB" id="6358435at2759"/>
<dbReference type="HOGENOM" id="CLU_931439_0_0_1"/>
<dbReference type="Pfam" id="PF21125">
    <property type="entry name" value="MPN_2A_DUB_like"/>
    <property type="match status" value="1"/>
</dbReference>
<dbReference type="GO" id="GO:0008608">
    <property type="term" value="P:attachment of spindle microtubules to kinetochore"/>
    <property type="evidence" value="ECO:0000318"/>
    <property type="project" value="GO_Central"/>
</dbReference>
<protein>
    <submittedName>
        <fullName evidence="2">Uncharacterized protein</fullName>
    </submittedName>
</protein>
<proteinExistence type="predicted"/>
<dbReference type="PANTHER" id="PTHR31728:SF5">
    <property type="entry name" value="OS07G0540200 PROTEIN"/>
    <property type="match status" value="1"/>
</dbReference>
<sequence>MSTAIARTSNFKTDHEKYFQLVITLVPQFGRMKYSVEITGPALSFLYYSVSSSLKEGFLFGTVEEKHIEIISDSSESSVEPETIIRVTGVFPCPLTSKLLSHENDVDIPHQGDSVIIGWFSGRKNSLFKPSFRETALHSKLNIEYCQNQIERFLFVLVQDNPSETSITREFQSKFFQFDKTKRRWSSLTGSILNWNQRSKSSNLANKSLYRSLPTFEPSLLSRFEEETINQGLIGEQFIEGMFTNAHSYLMESMDRIANITSEIAQVEAEIARLRINKEESENNPPSPPIMERRNQRRV</sequence>
<dbReference type="GO" id="GO:0005634">
    <property type="term" value="C:nucleus"/>
    <property type="evidence" value="ECO:0000318"/>
    <property type="project" value="GO_Central"/>
</dbReference>
<keyword evidence="3" id="KW-1185">Reference proteome</keyword>
<dbReference type="GO" id="GO:0090307">
    <property type="term" value="P:mitotic spindle assembly"/>
    <property type="evidence" value="ECO:0000318"/>
    <property type="project" value="GO_Central"/>
</dbReference>
<feature type="region of interest" description="Disordered" evidence="1">
    <location>
        <begin position="277"/>
        <end position="299"/>
    </location>
</feature>
<name>E9H423_DAPPU</name>
<reference evidence="2 3" key="1">
    <citation type="journal article" date="2011" name="Science">
        <title>The ecoresponsive genome of Daphnia pulex.</title>
        <authorList>
            <person name="Colbourne J.K."/>
            <person name="Pfrender M.E."/>
            <person name="Gilbert D."/>
            <person name="Thomas W.K."/>
            <person name="Tucker A."/>
            <person name="Oakley T.H."/>
            <person name="Tokishita S."/>
            <person name="Aerts A."/>
            <person name="Arnold G.J."/>
            <person name="Basu M.K."/>
            <person name="Bauer D.J."/>
            <person name="Caceres C.E."/>
            <person name="Carmel L."/>
            <person name="Casola C."/>
            <person name="Choi J.H."/>
            <person name="Detter J.C."/>
            <person name="Dong Q."/>
            <person name="Dusheyko S."/>
            <person name="Eads B.D."/>
            <person name="Frohlich T."/>
            <person name="Geiler-Samerotte K.A."/>
            <person name="Gerlach D."/>
            <person name="Hatcher P."/>
            <person name="Jogdeo S."/>
            <person name="Krijgsveld J."/>
            <person name="Kriventseva E.V."/>
            <person name="Kultz D."/>
            <person name="Laforsch C."/>
            <person name="Lindquist E."/>
            <person name="Lopez J."/>
            <person name="Manak J.R."/>
            <person name="Muller J."/>
            <person name="Pangilinan J."/>
            <person name="Patwardhan R.P."/>
            <person name="Pitluck S."/>
            <person name="Pritham E.J."/>
            <person name="Rechtsteiner A."/>
            <person name="Rho M."/>
            <person name="Rogozin I.B."/>
            <person name="Sakarya O."/>
            <person name="Salamov A."/>
            <person name="Schaack S."/>
            <person name="Shapiro H."/>
            <person name="Shiga Y."/>
            <person name="Skalitzky C."/>
            <person name="Smith Z."/>
            <person name="Souvorov A."/>
            <person name="Sung W."/>
            <person name="Tang Z."/>
            <person name="Tsuchiya D."/>
            <person name="Tu H."/>
            <person name="Vos H."/>
            <person name="Wang M."/>
            <person name="Wolf Y.I."/>
            <person name="Yamagata H."/>
            <person name="Yamada T."/>
            <person name="Ye Y."/>
            <person name="Shaw J.R."/>
            <person name="Andrews J."/>
            <person name="Crease T.J."/>
            <person name="Tang H."/>
            <person name="Lucas S.M."/>
            <person name="Robertson H.M."/>
            <person name="Bork P."/>
            <person name="Koonin E.V."/>
            <person name="Zdobnov E.M."/>
            <person name="Grigoriev I.V."/>
            <person name="Lynch M."/>
            <person name="Boore J.L."/>
        </authorList>
    </citation>
    <scope>NUCLEOTIDE SEQUENCE [LARGE SCALE GENOMIC DNA]</scope>
</reference>
<accession>E9H423</accession>
<organism evidence="2 3">
    <name type="scientific">Daphnia pulex</name>
    <name type="common">Water flea</name>
    <dbReference type="NCBI Taxonomy" id="6669"/>
    <lineage>
        <taxon>Eukaryota</taxon>
        <taxon>Metazoa</taxon>
        <taxon>Ecdysozoa</taxon>
        <taxon>Arthropoda</taxon>
        <taxon>Crustacea</taxon>
        <taxon>Branchiopoda</taxon>
        <taxon>Diplostraca</taxon>
        <taxon>Cladocera</taxon>
        <taxon>Anomopoda</taxon>
        <taxon>Daphniidae</taxon>
        <taxon>Daphnia</taxon>
    </lineage>
</organism>
<dbReference type="Proteomes" id="UP000000305">
    <property type="component" value="Unassembled WGS sequence"/>
</dbReference>
<dbReference type="KEGG" id="dpx:DAPPUDRAFT_227109"/>
<dbReference type="InParanoid" id="E9H423"/>
<evidence type="ECO:0000313" key="3">
    <source>
        <dbReference type="Proteomes" id="UP000000305"/>
    </source>
</evidence>
<dbReference type="GO" id="GO:0008017">
    <property type="term" value="F:microtubule binding"/>
    <property type="evidence" value="ECO:0000318"/>
    <property type="project" value="GO_Central"/>
</dbReference>
<dbReference type="EMBL" id="GL732590">
    <property type="protein sequence ID" value="EFX73441.1"/>
    <property type="molecule type" value="Genomic_DNA"/>
</dbReference>
<gene>
    <name evidence="2" type="ORF">DAPPUDRAFT_227109</name>
</gene>
<evidence type="ECO:0000256" key="1">
    <source>
        <dbReference type="SAM" id="MobiDB-lite"/>
    </source>
</evidence>